<protein>
    <submittedName>
        <fullName evidence="2">Uncharacterized protein</fullName>
    </submittedName>
</protein>
<accession>A0ABT4W6D3</accession>
<comment type="caution">
    <text evidence="2">The sequence shown here is derived from an EMBL/GenBank/DDBJ whole genome shotgun (WGS) entry which is preliminary data.</text>
</comment>
<keyword evidence="3" id="KW-1185">Reference proteome</keyword>
<feature type="compositionally biased region" description="Acidic residues" evidence="1">
    <location>
        <begin position="336"/>
        <end position="345"/>
    </location>
</feature>
<gene>
    <name evidence="2" type="ORF">NJT12_00825</name>
</gene>
<name>A0ABT4W6D3_9FLAO</name>
<feature type="compositionally biased region" description="Basic and acidic residues" evidence="1">
    <location>
        <begin position="351"/>
        <end position="360"/>
    </location>
</feature>
<reference evidence="2 3" key="1">
    <citation type="journal article" date="2023" name="Chemosphere">
        <title>Whole genome analysis of Flavobacterium aziz-sancarii sp. nov., isolated from Ardley Island (Antarctica), revealed a rich resistome and bioremediation potential.</title>
        <authorList>
            <person name="Otur C."/>
            <person name="Okay S."/>
            <person name="Kurt-Kizildogan A."/>
        </authorList>
    </citation>
    <scope>NUCLEOTIDE SEQUENCE [LARGE SCALE GENOMIC DNA]</scope>
    <source>
        <strain evidence="2 3">AC</strain>
    </source>
</reference>
<proteinExistence type="predicted"/>
<evidence type="ECO:0000313" key="3">
    <source>
        <dbReference type="Proteomes" id="UP001212170"/>
    </source>
</evidence>
<organism evidence="2 3">
    <name type="scientific">Flavobacterium azizsancarii</name>
    <dbReference type="NCBI Taxonomy" id="2961580"/>
    <lineage>
        <taxon>Bacteria</taxon>
        <taxon>Pseudomonadati</taxon>
        <taxon>Bacteroidota</taxon>
        <taxon>Flavobacteriia</taxon>
        <taxon>Flavobacteriales</taxon>
        <taxon>Flavobacteriaceae</taxon>
        <taxon>Flavobacterium</taxon>
    </lineage>
</organism>
<feature type="region of interest" description="Disordered" evidence="1">
    <location>
        <begin position="330"/>
        <end position="360"/>
    </location>
</feature>
<dbReference type="RefSeq" id="WP_271334027.1">
    <property type="nucleotide sequence ID" value="NZ_JAMZNK010000001.1"/>
</dbReference>
<evidence type="ECO:0000313" key="2">
    <source>
        <dbReference type="EMBL" id="MDA6068148.1"/>
    </source>
</evidence>
<dbReference type="Proteomes" id="UP001212170">
    <property type="component" value="Unassembled WGS sequence"/>
</dbReference>
<evidence type="ECO:0000256" key="1">
    <source>
        <dbReference type="SAM" id="MobiDB-lite"/>
    </source>
</evidence>
<sequence>MNYKTILFRPLLLSFFLIQISCKKENAQNTAATIIDEPVPVLIDKTYQTDEKQDGNESLEEKSVIKFSEKYNSSSIWQFDLDMKKAGLRSINELKNGNILYLMEEGDEKYNYTPVLLIINKQGGQVGKQKLIDSKSKYNLFNTLVVADNQGGFTLYAKKESKSYGNSEKDNTDEARMKAVLIRFQLDKMKFDNKYSGYKTESKSMSDIFLKPLLEKGFSNISKGDFLLQYIQDKIVVSGTASKPNQDEIPFVAILDHNLNLLNLNFFDGYPETEINAISLTADGNFYVEGKENSAADGSYYSTLKRFVLNSNLKLLSDTSDKEPYYSFYRGPSAPEAEEETEDETTNAAEENTKEETTKQTVEKGNNVIFYTDKIDKTYFSLREKAINSSEVVFEKSRSIDSTALWKIKLVFPGHYEVPFNNSTKGFKRDNGDFVFYLYIRDTSGEQDRSSIAIFVFNKEGRLKRQFQTAGYFETTDFEMKESEGKLITAFVSYDANYVNNEWQYPHTFRSILYSLE</sequence>
<dbReference type="EMBL" id="JAMZNK010000001">
    <property type="protein sequence ID" value="MDA6068148.1"/>
    <property type="molecule type" value="Genomic_DNA"/>
</dbReference>